<organism evidence="2 3">
    <name type="scientific">Ajellomyces capsulatus (strain H88)</name>
    <name type="common">Darling's disease fungus</name>
    <name type="synonym">Histoplasma capsulatum</name>
    <dbReference type="NCBI Taxonomy" id="544711"/>
    <lineage>
        <taxon>Eukaryota</taxon>
        <taxon>Fungi</taxon>
        <taxon>Dikarya</taxon>
        <taxon>Ascomycota</taxon>
        <taxon>Pezizomycotina</taxon>
        <taxon>Eurotiomycetes</taxon>
        <taxon>Eurotiomycetidae</taxon>
        <taxon>Onygenales</taxon>
        <taxon>Ajellomycetaceae</taxon>
        <taxon>Histoplasma</taxon>
    </lineage>
</organism>
<dbReference type="EMBL" id="CP069104">
    <property type="protein sequence ID" value="QSS53820.1"/>
    <property type="molecule type" value="Genomic_DNA"/>
</dbReference>
<dbReference type="VEuPathDB" id="FungiDB:I7I53_01198"/>
<reference evidence="2" key="1">
    <citation type="submission" date="2021-01" db="EMBL/GenBank/DDBJ databases">
        <title>Chromosome-level genome assembly of a human fungal pathogen reveals clustering of transcriptionally co-regulated genes.</title>
        <authorList>
            <person name="Voorhies M."/>
            <person name="Cohen S."/>
            <person name="Shea T.P."/>
            <person name="Petrus S."/>
            <person name="Munoz J.F."/>
            <person name="Poplawski S."/>
            <person name="Goldman W.E."/>
            <person name="Michael T."/>
            <person name="Cuomo C.A."/>
            <person name="Sil A."/>
            <person name="Beyhan S."/>
        </authorList>
    </citation>
    <scope>NUCLEOTIDE SEQUENCE</scope>
    <source>
        <strain evidence="2">H88</strain>
    </source>
</reference>
<feature type="chain" id="PRO_5033998750" description="Secreted protein" evidence="1">
    <location>
        <begin position="31"/>
        <end position="121"/>
    </location>
</feature>
<sequence>MSSDISLMCAALSLAIYLCWSLWQLAGGGATRELLLHTWKRSLASVKGIVRVTTRCTTEPSTPQSISAGILRMTASLSRMPDREYYISRAALKLIFGSLARHTPLMESSIYVHLVPRVDIF</sequence>
<evidence type="ECO:0008006" key="4">
    <source>
        <dbReference type="Google" id="ProtNLM"/>
    </source>
</evidence>
<evidence type="ECO:0000313" key="3">
    <source>
        <dbReference type="Proteomes" id="UP000663419"/>
    </source>
</evidence>
<name>A0A8A1LK34_AJEC8</name>
<gene>
    <name evidence="2" type="ORF">I7I53_01198</name>
</gene>
<keyword evidence="1" id="KW-0732">Signal</keyword>
<feature type="signal peptide" evidence="1">
    <location>
        <begin position="1"/>
        <end position="30"/>
    </location>
</feature>
<accession>A0A8A1LK34</accession>
<dbReference type="AlphaFoldDB" id="A0A8A1LK34"/>
<proteinExistence type="predicted"/>
<protein>
    <recommendedName>
        <fullName evidence="4">Secreted protein</fullName>
    </recommendedName>
</protein>
<evidence type="ECO:0000313" key="2">
    <source>
        <dbReference type="EMBL" id="QSS53820.1"/>
    </source>
</evidence>
<dbReference type="Proteomes" id="UP000663419">
    <property type="component" value="Chromosome 3"/>
</dbReference>
<evidence type="ECO:0000256" key="1">
    <source>
        <dbReference type="SAM" id="SignalP"/>
    </source>
</evidence>